<keyword evidence="2" id="KW-1185">Reference proteome</keyword>
<dbReference type="EMBL" id="JAHKRT010000006">
    <property type="protein sequence ID" value="MBU3078688.1"/>
    <property type="molecule type" value="Genomic_DNA"/>
</dbReference>
<dbReference type="CDD" id="cd07067">
    <property type="entry name" value="HP_PGM_like"/>
    <property type="match status" value="1"/>
</dbReference>
<comment type="caution">
    <text evidence="1">The sequence shown here is derived from an EMBL/GenBank/DDBJ whole genome shotgun (WGS) entry which is preliminary data.</text>
</comment>
<dbReference type="InterPro" id="IPR013078">
    <property type="entry name" value="His_Pase_superF_clade-1"/>
</dbReference>
<proteinExistence type="predicted"/>
<evidence type="ECO:0000313" key="1">
    <source>
        <dbReference type="EMBL" id="MBU3078688.1"/>
    </source>
</evidence>
<reference evidence="1 2" key="1">
    <citation type="submission" date="2021-06" db="EMBL/GenBank/DDBJ databases">
        <title>Sphingomonas sp. XMGL2, whole genome shotgun sequencing project.</title>
        <authorList>
            <person name="Zhao G."/>
            <person name="Shen L."/>
        </authorList>
    </citation>
    <scope>NUCLEOTIDE SEQUENCE [LARGE SCALE GENOMIC DNA]</scope>
    <source>
        <strain evidence="1 2">XMGL2</strain>
    </source>
</reference>
<organism evidence="1 2">
    <name type="scientific">Sphingomonas quercus</name>
    <dbReference type="NCBI Taxonomy" id="2842451"/>
    <lineage>
        <taxon>Bacteria</taxon>
        <taxon>Pseudomonadati</taxon>
        <taxon>Pseudomonadota</taxon>
        <taxon>Alphaproteobacteria</taxon>
        <taxon>Sphingomonadales</taxon>
        <taxon>Sphingomonadaceae</taxon>
        <taxon>Sphingomonas</taxon>
    </lineage>
</organism>
<dbReference type="Proteomes" id="UP000776276">
    <property type="component" value="Unassembled WGS sequence"/>
</dbReference>
<sequence length="186" mass="19515">MIHLMRHGPTARPGRMLGRTDWPATPEGISDCVAQAAGLAFDHILTSDLVRAKACADAIGRAQGIAVRVDPRWRELDFGAWEGLGAAEVDAGALARFWADPDACPPPGGERWSSLTARIAAALADRPGGPLLIVTHGGAMRAALMHLTGFGLEQARAFDLPCGAVISLRLWPGSPAQIIALRPCAG</sequence>
<dbReference type="InterPro" id="IPR050275">
    <property type="entry name" value="PGM_Phosphatase"/>
</dbReference>
<accession>A0ABS6BK67</accession>
<evidence type="ECO:0000313" key="2">
    <source>
        <dbReference type="Proteomes" id="UP000776276"/>
    </source>
</evidence>
<dbReference type="SMART" id="SM00855">
    <property type="entry name" value="PGAM"/>
    <property type="match status" value="1"/>
</dbReference>
<dbReference type="Pfam" id="PF00300">
    <property type="entry name" value="His_Phos_1"/>
    <property type="match status" value="1"/>
</dbReference>
<dbReference type="PANTHER" id="PTHR48100">
    <property type="entry name" value="BROAD-SPECIFICITY PHOSPHATASE YOR283W-RELATED"/>
    <property type="match status" value="1"/>
</dbReference>
<dbReference type="RefSeq" id="WP_216325307.1">
    <property type="nucleotide sequence ID" value="NZ_JAHKRT010000006.1"/>
</dbReference>
<protein>
    <submittedName>
        <fullName evidence="1">Histidine phosphatase family protein</fullName>
    </submittedName>
</protein>
<dbReference type="PANTHER" id="PTHR48100:SF1">
    <property type="entry name" value="HISTIDINE PHOSPHATASE FAMILY PROTEIN-RELATED"/>
    <property type="match status" value="1"/>
</dbReference>
<name>A0ABS6BK67_9SPHN</name>
<gene>
    <name evidence="1" type="ORF">KOF26_12500</name>
</gene>